<dbReference type="RefSeq" id="WP_165590808.1">
    <property type="nucleotide sequence ID" value="NZ_CYUD01000017.1"/>
</dbReference>
<dbReference type="Pfam" id="PF07690">
    <property type="entry name" value="MFS_1"/>
    <property type="match status" value="1"/>
</dbReference>
<feature type="transmembrane region" description="Helical" evidence="9">
    <location>
        <begin position="300"/>
        <end position="320"/>
    </location>
</feature>
<keyword evidence="3" id="KW-0813">Transport</keyword>
<dbReference type="EMBL" id="CYUD01000017">
    <property type="protein sequence ID" value="CUK17427.1"/>
    <property type="molecule type" value="Genomic_DNA"/>
</dbReference>
<dbReference type="InterPro" id="IPR020846">
    <property type="entry name" value="MFS_dom"/>
</dbReference>
<evidence type="ECO:0000256" key="1">
    <source>
        <dbReference type="ARBA" id="ARBA00004651"/>
    </source>
</evidence>
<feature type="transmembrane region" description="Helical" evidence="9">
    <location>
        <begin position="235"/>
        <end position="254"/>
    </location>
</feature>
<dbReference type="InterPro" id="IPR011701">
    <property type="entry name" value="MFS"/>
</dbReference>
<dbReference type="FunFam" id="1.20.1250.20:FF:000001">
    <property type="entry name" value="Dicarboxylate MFS transporter"/>
    <property type="match status" value="1"/>
</dbReference>
<keyword evidence="7 9" id="KW-1133">Transmembrane helix</keyword>
<comment type="subcellular location">
    <subcellularLocation>
        <location evidence="1">Cell membrane</location>
        <topology evidence="1">Multi-pass membrane protein</topology>
    </subcellularLocation>
</comment>
<feature type="transmembrane region" description="Helical" evidence="9">
    <location>
        <begin position="365"/>
        <end position="387"/>
    </location>
</feature>
<dbReference type="GO" id="GO:0015293">
    <property type="term" value="F:symporter activity"/>
    <property type="evidence" value="ECO:0007669"/>
    <property type="project" value="UniProtKB-KW"/>
</dbReference>
<dbReference type="Pfam" id="PF00083">
    <property type="entry name" value="Sugar_tr"/>
    <property type="match status" value="1"/>
</dbReference>
<dbReference type="InterPro" id="IPR005828">
    <property type="entry name" value="MFS_sugar_transport-like"/>
</dbReference>
<evidence type="ECO:0000256" key="2">
    <source>
        <dbReference type="ARBA" id="ARBA00008240"/>
    </source>
</evidence>
<evidence type="ECO:0000256" key="7">
    <source>
        <dbReference type="ARBA" id="ARBA00022989"/>
    </source>
</evidence>
<dbReference type="PANTHER" id="PTHR43528:SF1">
    <property type="entry name" value="ALPHA-KETOGLUTARATE PERMEASE"/>
    <property type="match status" value="1"/>
</dbReference>
<feature type="domain" description="Major facilitator superfamily (MFS) profile" evidence="10">
    <location>
        <begin position="12"/>
        <end position="418"/>
    </location>
</feature>
<keyword evidence="5 9" id="KW-0812">Transmembrane</keyword>
<dbReference type="InterPro" id="IPR036259">
    <property type="entry name" value="MFS_trans_sf"/>
</dbReference>
<keyword evidence="6" id="KW-0769">Symport</keyword>
<dbReference type="PANTHER" id="PTHR43528">
    <property type="entry name" value="ALPHA-KETOGLUTARATE PERMEASE"/>
    <property type="match status" value="1"/>
</dbReference>
<reference evidence="12" key="1">
    <citation type="submission" date="2015-09" db="EMBL/GenBank/DDBJ databases">
        <authorList>
            <person name="Rodrigo-Torres L."/>
            <person name="Arahal D.R."/>
        </authorList>
    </citation>
    <scope>NUCLEOTIDE SEQUENCE [LARGE SCALE GENOMIC DNA]</scope>
    <source>
        <strain evidence="12">CECT 5091</strain>
    </source>
</reference>
<evidence type="ECO:0000313" key="11">
    <source>
        <dbReference type="EMBL" id="CUK17427.1"/>
    </source>
</evidence>
<feature type="transmembrane region" description="Helical" evidence="9">
    <location>
        <begin position="84"/>
        <end position="102"/>
    </location>
</feature>
<feature type="transmembrane region" description="Helical" evidence="9">
    <location>
        <begin position="274"/>
        <end position="293"/>
    </location>
</feature>
<dbReference type="SUPFAM" id="SSF103473">
    <property type="entry name" value="MFS general substrate transporter"/>
    <property type="match status" value="1"/>
</dbReference>
<dbReference type="GO" id="GO:0005886">
    <property type="term" value="C:plasma membrane"/>
    <property type="evidence" value="ECO:0007669"/>
    <property type="project" value="UniProtKB-SubCell"/>
</dbReference>
<dbReference type="InterPro" id="IPR051084">
    <property type="entry name" value="H+-coupled_symporters"/>
</dbReference>
<dbReference type="PROSITE" id="PS50850">
    <property type="entry name" value="MFS"/>
    <property type="match status" value="1"/>
</dbReference>
<evidence type="ECO:0000256" key="8">
    <source>
        <dbReference type="ARBA" id="ARBA00023136"/>
    </source>
</evidence>
<dbReference type="Proteomes" id="UP000051260">
    <property type="component" value="Unassembled WGS sequence"/>
</dbReference>
<dbReference type="STRING" id="1715692.RUE5091_04118"/>
<evidence type="ECO:0000256" key="9">
    <source>
        <dbReference type="SAM" id="Phobius"/>
    </source>
</evidence>
<name>A0A0P1IJR6_9RHOB</name>
<feature type="transmembrane region" description="Helical" evidence="9">
    <location>
        <begin position="150"/>
        <end position="172"/>
    </location>
</feature>
<feature type="transmembrane region" description="Helical" evidence="9">
    <location>
        <begin position="184"/>
        <end position="202"/>
    </location>
</feature>
<dbReference type="PROSITE" id="PS00216">
    <property type="entry name" value="SUGAR_TRANSPORT_1"/>
    <property type="match status" value="1"/>
</dbReference>
<feature type="transmembrane region" description="Helical" evidence="9">
    <location>
        <begin position="393"/>
        <end position="413"/>
    </location>
</feature>
<organism evidence="11 12">
    <name type="scientific">Ruegeria denitrificans</name>
    <dbReference type="NCBI Taxonomy" id="1715692"/>
    <lineage>
        <taxon>Bacteria</taxon>
        <taxon>Pseudomonadati</taxon>
        <taxon>Pseudomonadota</taxon>
        <taxon>Alphaproteobacteria</taxon>
        <taxon>Rhodobacterales</taxon>
        <taxon>Roseobacteraceae</taxon>
        <taxon>Ruegeria</taxon>
    </lineage>
</organism>
<proteinExistence type="inferred from homology"/>
<evidence type="ECO:0000313" key="12">
    <source>
        <dbReference type="Proteomes" id="UP000051260"/>
    </source>
</evidence>
<feature type="transmembrane region" description="Helical" evidence="9">
    <location>
        <begin position="21"/>
        <end position="42"/>
    </location>
</feature>
<evidence type="ECO:0000256" key="6">
    <source>
        <dbReference type="ARBA" id="ARBA00022847"/>
    </source>
</evidence>
<dbReference type="Gene3D" id="1.20.1250.20">
    <property type="entry name" value="MFS general substrate transporter like domains"/>
    <property type="match status" value="2"/>
</dbReference>
<protein>
    <submittedName>
        <fullName evidence="11">Proline porter II</fullName>
    </submittedName>
</protein>
<keyword evidence="12" id="KW-1185">Reference proteome</keyword>
<keyword evidence="8 9" id="KW-0472">Membrane</keyword>
<keyword evidence="4" id="KW-1003">Cell membrane</keyword>
<evidence type="ECO:0000256" key="3">
    <source>
        <dbReference type="ARBA" id="ARBA00022448"/>
    </source>
</evidence>
<evidence type="ECO:0000259" key="10">
    <source>
        <dbReference type="PROSITE" id="PS50850"/>
    </source>
</evidence>
<accession>A0A0P1IJR6</accession>
<feature type="transmembrane region" description="Helical" evidence="9">
    <location>
        <begin position="326"/>
        <end position="345"/>
    </location>
</feature>
<sequence length="423" mass="45359">MKLSAKIPKHINLSAATVGNVLEWYDFAIYGFLAAIIGKHFFPADDPTASLLASFGVFALGFLARPLGGVLFGHIGDKISRKTSMLISISLMGGGTFAIGILPDVSQIGDTAAFLLVAVRIAQGLSMGGEYTGSAVYLAESAPAKHRGFIGCWPQVGCLLGVLLGSGCAALTSTIVGETAMQLWGWRVPFLLGGLIAVWGLLMRRQMEEPKVLGASERVPGSPFFVVMKYHWRPVLRLVCLLLVTSIGYYMQFVYAVSFLSEKMHISTAASMDINTLAIFTMLAVTLPAGWLADRLGRKPMLAFVAVGSIAFAWPLWWLIHHQSFAFILIGQCGFGILYGVGFAVTMSTMVEMFPAPVRCSGTAIGFNLCLGLFGGTTPFVVTYLVARTSDDFVPAYALMAAGFLSLLALYRLPESAGKPLPK</sequence>
<dbReference type="InterPro" id="IPR005829">
    <property type="entry name" value="Sugar_transporter_CS"/>
</dbReference>
<dbReference type="AlphaFoldDB" id="A0A0P1IJR6"/>
<evidence type="ECO:0000256" key="4">
    <source>
        <dbReference type="ARBA" id="ARBA00022475"/>
    </source>
</evidence>
<gene>
    <name evidence="11" type="primary">proP</name>
    <name evidence="11" type="ORF">RUE5091_04118</name>
</gene>
<feature type="transmembrane region" description="Helical" evidence="9">
    <location>
        <begin position="48"/>
        <end position="72"/>
    </location>
</feature>
<comment type="similarity">
    <text evidence="2">Belongs to the major facilitator superfamily. Metabolite:H+ Symporter (MHS) family (TC 2.A.1.6) family.</text>
</comment>
<evidence type="ECO:0000256" key="5">
    <source>
        <dbReference type="ARBA" id="ARBA00022692"/>
    </source>
</evidence>